<sequence>MRIYGDSISGNCLKVKWTADQLGLGYDWIETSVLKAETRTPEFLAMNPAGQVPAVVLDDARPLAQSNAIILYLAEGSDLIPADAYDRARMLEWMFWEQYSHEPYVAVARFQMHYLGKSAAELEPKIIERGKGALKRLDEALAASSFLVGDAVTLADVALVAYTRVAHEGGFDLADYPHVQAWVGRVEATLKIH</sequence>
<dbReference type="EMBL" id="MLJW01006974">
    <property type="protein sequence ID" value="OIQ65904.1"/>
    <property type="molecule type" value="Genomic_DNA"/>
</dbReference>
<dbReference type="AlphaFoldDB" id="A0A1J5P596"/>
<dbReference type="InterPro" id="IPR010987">
    <property type="entry name" value="Glutathione-S-Trfase_C-like"/>
</dbReference>
<proteinExistence type="predicted"/>
<evidence type="ECO:0000313" key="3">
    <source>
        <dbReference type="EMBL" id="OIQ65904.1"/>
    </source>
</evidence>
<dbReference type="EC" id="1.11.1.-" evidence="3"/>
<evidence type="ECO:0000259" key="2">
    <source>
        <dbReference type="PROSITE" id="PS50405"/>
    </source>
</evidence>
<dbReference type="Gene3D" id="3.40.30.10">
    <property type="entry name" value="Glutaredoxin"/>
    <property type="match status" value="1"/>
</dbReference>
<dbReference type="Pfam" id="PF13409">
    <property type="entry name" value="GST_N_2"/>
    <property type="match status" value="1"/>
</dbReference>
<dbReference type="Gene3D" id="1.20.1050.10">
    <property type="match status" value="1"/>
</dbReference>
<gene>
    <name evidence="3" type="primary">yfcG_12</name>
    <name evidence="3" type="ORF">GALL_525330</name>
</gene>
<evidence type="ECO:0000259" key="1">
    <source>
        <dbReference type="PROSITE" id="PS50404"/>
    </source>
</evidence>
<dbReference type="PROSITE" id="PS50405">
    <property type="entry name" value="GST_CTER"/>
    <property type="match status" value="1"/>
</dbReference>
<dbReference type="PANTHER" id="PTHR44051">
    <property type="entry name" value="GLUTATHIONE S-TRANSFERASE-RELATED"/>
    <property type="match status" value="1"/>
</dbReference>
<protein>
    <submittedName>
        <fullName evidence="3">Disulfide-bond oxidoreductase YfcG</fullName>
        <ecNumber evidence="3">1.11.1.-</ecNumber>
        <ecNumber evidence="3">1.8.4.-</ecNumber>
    </submittedName>
</protein>
<dbReference type="InterPro" id="IPR040079">
    <property type="entry name" value="Glutathione_S-Trfase"/>
</dbReference>
<dbReference type="SFLD" id="SFLDS00019">
    <property type="entry name" value="Glutathione_Transferase_(cytos"/>
    <property type="match status" value="1"/>
</dbReference>
<keyword evidence="3" id="KW-0560">Oxidoreductase</keyword>
<keyword evidence="3" id="KW-0575">Peroxidase</keyword>
<dbReference type="PANTHER" id="PTHR44051:SF2">
    <property type="entry name" value="HYPOTHETICAL GLUTATHIONE S-TRANSFERASE LIKE PROTEIN"/>
    <property type="match status" value="1"/>
</dbReference>
<feature type="domain" description="GST C-terminal" evidence="2">
    <location>
        <begin position="83"/>
        <end position="193"/>
    </location>
</feature>
<dbReference type="EC" id="1.8.4.-" evidence="3"/>
<dbReference type="InterPro" id="IPR004045">
    <property type="entry name" value="Glutathione_S-Trfase_N"/>
</dbReference>
<dbReference type="SUPFAM" id="SSF47616">
    <property type="entry name" value="GST C-terminal domain-like"/>
    <property type="match status" value="1"/>
</dbReference>
<dbReference type="SFLD" id="SFLDG01151">
    <property type="entry name" value="Main.2:_Nu-like"/>
    <property type="match status" value="1"/>
</dbReference>
<dbReference type="SFLD" id="SFLDG00358">
    <property type="entry name" value="Main_(cytGST)"/>
    <property type="match status" value="1"/>
</dbReference>
<dbReference type="CDD" id="cd03056">
    <property type="entry name" value="GST_N_4"/>
    <property type="match status" value="1"/>
</dbReference>
<dbReference type="GO" id="GO:0004601">
    <property type="term" value="F:peroxidase activity"/>
    <property type="evidence" value="ECO:0007669"/>
    <property type="project" value="UniProtKB-KW"/>
</dbReference>
<comment type="caution">
    <text evidence="3">The sequence shown here is derived from an EMBL/GenBank/DDBJ whole genome shotgun (WGS) entry which is preliminary data.</text>
</comment>
<feature type="domain" description="GST N-terminal" evidence="1">
    <location>
        <begin position="1"/>
        <end position="81"/>
    </location>
</feature>
<organism evidence="3">
    <name type="scientific">mine drainage metagenome</name>
    <dbReference type="NCBI Taxonomy" id="410659"/>
    <lineage>
        <taxon>unclassified sequences</taxon>
        <taxon>metagenomes</taxon>
        <taxon>ecological metagenomes</taxon>
    </lineage>
</organism>
<dbReference type="InterPro" id="IPR004046">
    <property type="entry name" value="GST_C"/>
</dbReference>
<accession>A0A1J5P596</accession>
<dbReference type="InterPro" id="IPR036282">
    <property type="entry name" value="Glutathione-S-Trfase_C_sf"/>
</dbReference>
<reference evidence="3" key="1">
    <citation type="submission" date="2016-10" db="EMBL/GenBank/DDBJ databases">
        <title>Sequence of Gallionella enrichment culture.</title>
        <authorList>
            <person name="Poehlein A."/>
            <person name="Muehling M."/>
            <person name="Daniel R."/>
        </authorList>
    </citation>
    <scope>NUCLEOTIDE SEQUENCE</scope>
</reference>
<name>A0A1J5P596_9ZZZZ</name>
<dbReference type="Pfam" id="PF00043">
    <property type="entry name" value="GST_C"/>
    <property type="match status" value="1"/>
</dbReference>
<dbReference type="SUPFAM" id="SSF52833">
    <property type="entry name" value="Thioredoxin-like"/>
    <property type="match status" value="1"/>
</dbReference>
<dbReference type="InterPro" id="IPR036249">
    <property type="entry name" value="Thioredoxin-like_sf"/>
</dbReference>
<dbReference type="PROSITE" id="PS50404">
    <property type="entry name" value="GST_NTER"/>
    <property type="match status" value="1"/>
</dbReference>